<feature type="compositionally biased region" description="Low complexity" evidence="1">
    <location>
        <begin position="57"/>
        <end position="86"/>
    </location>
</feature>
<evidence type="ECO:0000256" key="1">
    <source>
        <dbReference type="SAM" id="MobiDB-lite"/>
    </source>
</evidence>
<protein>
    <submittedName>
        <fullName evidence="2">Hydrophobic surface binding protein A</fullName>
    </submittedName>
</protein>
<feature type="compositionally biased region" description="Low complexity" evidence="1">
    <location>
        <begin position="95"/>
        <end position="111"/>
    </location>
</feature>
<dbReference type="AlphaFoldDB" id="T1PE09"/>
<feature type="compositionally biased region" description="Pro residues" evidence="1">
    <location>
        <begin position="160"/>
        <end position="170"/>
    </location>
</feature>
<feature type="region of interest" description="Disordered" evidence="1">
    <location>
        <begin position="155"/>
        <end position="188"/>
    </location>
</feature>
<name>T1PE09_MUSDO</name>
<sequence>MVFVVNVNSKSVDVSAISHGDDAEHSQPIDPKAVATTVAVEVTTTNVPESSENTDSTPADVTEVTEVTEGSGATEVTEGTETTEVTETTEDTEATEVTPPVTEAPEGTEAPKGMKGRKGQDSPQPPLTLEEAHQFIDHLMKVVAEIVNSVVDAVHNSRPHLPPSEQPLPPHLDNRPRPPFPQPVEVEN</sequence>
<reference evidence="2" key="1">
    <citation type="submission" date="2012-08" db="EMBL/GenBank/DDBJ databases">
        <title>Transcriptome of adult Musca domestica launches a platform for comparative house fly gene expression and characterization of differential gene expression among resistant and susceptible house flies.</title>
        <authorList>
            <person name="Liu N."/>
            <person name="Zhang L."/>
            <person name="Li M."/>
            <person name="Reid W."/>
        </authorList>
    </citation>
    <scope>NUCLEOTIDE SEQUENCE</scope>
    <source>
        <strain evidence="2">ALHF</strain>
        <tissue evidence="2">Whole body</tissue>
    </source>
</reference>
<dbReference type="VEuPathDB" id="VectorBase:MDOA008462"/>
<feature type="region of interest" description="Disordered" evidence="1">
    <location>
        <begin position="44"/>
        <end position="127"/>
    </location>
</feature>
<dbReference type="EMBL" id="KA646992">
    <property type="protein sequence ID" value="AFP61621.1"/>
    <property type="molecule type" value="mRNA"/>
</dbReference>
<accession>T1PE09</accession>
<organism evidence="2">
    <name type="scientific">Musca domestica</name>
    <name type="common">House fly</name>
    <dbReference type="NCBI Taxonomy" id="7370"/>
    <lineage>
        <taxon>Eukaryota</taxon>
        <taxon>Metazoa</taxon>
        <taxon>Ecdysozoa</taxon>
        <taxon>Arthropoda</taxon>
        <taxon>Hexapoda</taxon>
        <taxon>Insecta</taxon>
        <taxon>Pterygota</taxon>
        <taxon>Neoptera</taxon>
        <taxon>Endopterygota</taxon>
        <taxon>Diptera</taxon>
        <taxon>Brachycera</taxon>
        <taxon>Muscomorpha</taxon>
        <taxon>Muscoidea</taxon>
        <taxon>Muscidae</taxon>
        <taxon>Musca</taxon>
    </lineage>
</organism>
<proteinExistence type="evidence at transcript level"/>
<dbReference type="VEuPathDB" id="VectorBase:MDOMA2_018481"/>
<evidence type="ECO:0000313" key="2">
    <source>
        <dbReference type="EMBL" id="AFP61621.1"/>
    </source>
</evidence>